<dbReference type="EMBL" id="NVUL01000009">
    <property type="protein sequence ID" value="PCI80573.1"/>
    <property type="molecule type" value="Genomic_DNA"/>
</dbReference>
<dbReference type="PANTHER" id="PTHR11002:SF76">
    <property type="entry name" value="CARBONIC ANHYDRASE"/>
    <property type="match status" value="1"/>
</dbReference>
<evidence type="ECO:0000256" key="2">
    <source>
        <dbReference type="ARBA" id="ARBA00012925"/>
    </source>
</evidence>
<dbReference type="Pfam" id="PF00484">
    <property type="entry name" value="Pro_CA"/>
    <property type="match status" value="1"/>
</dbReference>
<sequence length="222" mass="24165">MEKVISGFLRFKSSEYVQRKQLFADLANGQNPEVLFITCADSRIDPNMVTQTEPGDLFIIRNAGNIVPPHSKQAGGVTASIEFAVAALGVRHIVICGHTDCGAMKGALNPAGLDGLPHVQEWLDHSRAAVDVVKAKHGQATIDELSDVTEENVLLQMQHLRTHPAVLSPLSTGDVDLHGWVYDIEHGTVNAYCEDKKSFVPVEERYADLIQELAAAEESKTA</sequence>
<dbReference type="PROSITE" id="PS00705">
    <property type="entry name" value="PROK_CO2_ANHYDRASE_2"/>
    <property type="match status" value="1"/>
</dbReference>
<feature type="binding site" evidence="7">
    <location>
        <position position="98"/>
    </location>
    <ligand>
        <name>Zn(2+)</name>
        <dbReference type="ChEBI" id="CHEBI:29105"/>
    </ligand>
</feature>
<comment type="cofactor">
    <cofactor evidence="7">
        <name>Zn(2+)</name>
        <dbReference type="ChEBI" id="CHEBI:29105"/>
    </cofactor>
    <text evidence="7">Binds 1 zinc ion per subunit.</text>
</comment>
<dbReference type="Gene3D" id="3.40.1050.10">
    <property type="entry name" value="Carbonic anhydrase"/>
    <property type="match status" value="1"/>
</dbReference>
<keyword evidence="5 8" id="KW-0456">Lyase</keyword>
<feature type="binding site" evidence="7">
    <location>
        <position position="101"/>
    </location>
    <ligand>
        <name>Zn(2+)</name>
        <dbReference type="ChEBI" id="CHEBI:29105"/>
    </ligand>
</feature>
<dbReference type="InterPro" id="IPR001765">
    <property type="entry name" value="Carbonic_anhydrase"/>
</dbReference>
<evidence type="ECO:0000256" key="7">
    <source>
        <dbReference type="PIRSR" id="PIRSR601765-1"/>
    </source>
</evidence>
<dbReference type="SMART" id="SM00947">
    <property type="entry name" value="Pro_CA"/>
    <property type="match status" value="1"/>
</dbReference>
<feature type="binding site" evidence="7">
    <location>
        <position position="41"/>
    </location>
    <ligand>
        <name>Zn(2+)</name>
        <dbReference type="ChEBI" id="CHEBI:29105"/>
    </ligand>
</feature>
<dbReference type="AlphaFoldDB" id="A0A2A4XD81"/>
<comment type="caution">
    <text evidence="9">The sequence shown here is derived from an EMBL/GenBank/DDBJ whole genome shotgun (WGS) entry which is preliminary data.</text>
</comment>
<comment type="catalytic activity">
    <reaction evidence="6 8">
        <text>hydrogencarbonate + H(+) = CO2 + H2O</text>
        <dbReference type="Rhea" id="RHEA:10748"/>
        <dbReference type="ChEBI" id="CHEBI:15377"/>
        <dbReference type="ChEBI" id="CHEBI:15378"/>
        <dbReference type="ChEBI" id="CHEBI:16526"/>
        <dbReference type="ChEBI" id="CHEBI:17544"/>
        <dbReference type="EC" id="4.2.1.1"/>
    </reaction>
</comment>
<dbReference type="EC" id="4.2.1.1" evidence="2 8"/>
<name>A0A2A4XD81_9GAMM</name>
<evidence type="ECO:0000256" key="3">
    <source>
        <dbReference type="ARBA" id="ARBA00022723"/>
    </source>
</evidence>
<comment type="similarity">
    <text evidence="1 8">Belongs to the beta-class carbonic anhydrase family.</text>
</comment>
<gene>
    <name evidence="9" type="ORF">COB20_02785</name>
</gene>
<dbReference type="PANTHER" id="PTHR11002">
    <property type="entry name" value="CARBONIC ANHYDRASE"/>
    <property type="match status" value="1"/>
</dbReference>
<evidence type="ECO:0000256" key="8">
    <source>
        <dbReference type="RuleBase" id="RU003956"/>
    </source>
</evidence>
<dbReference type="CDD" id="cd00884">
    <property type="entry name" value="beta_CA_cladeB"/>
    <property type="match status" value="1"/>
</dbReference>
<dbReference type="GO" id="GO:0004089">
    <property type="term" value="F:carbonate dehydratase activity"/>
    <property type="evidence" value="ECO:0007669"/>
    <property type="project" value="UniProtKB-UniRule"/>
</dbReference>
<proteinExistence type="inferred from homology"/>
<dbReference type="PROSITE" id="PS00704">
    <property type="entry name" value="PROK_CO2_ANHYDRASE_1"/>
    <property type="match status" value="1"/>
</dbReference>
<dbReference type="SUPFAM" id="SSF53056">
    <property type="entry name" value="beta-carbonic anhydrase, cab"/>
    <property type="match status" value="1"/>
</dbReference>
<protein>
    <recommendedName>
        <fullName evidence="2 8">Carbonic anhydrase</fullName>
        <ecNumber evidence="2 8">4.2.1.1</ecNumber>
    </recommendedName>
    <alternativeName>
        <fullName evidence="8">Carbonate dehydratase</fullName>
    </alternativeName>
</protein>
<dbReference type="InterPro" id="IPR036874">
    <property type="entry name" value="Carbonic_anhydrase_sf"/>
</dbReference>
<evidence type="ECO:0000256" key="1">
    <source>
        <dbReference type="ARBA" id="ARBA00006217"/>
    </source>
</evidence>
<feature type="binding site" evidence="7">
    <location>
        <position position="39"/>
    </location>
    <ligand>
        <name>Zn(2+)</name>
        <dbReference type="ChEBI" id="CHEBI:29105"/>
    </ligand>
</feature>
<evidence type="ECO:0000313" key="10">
    <source>
        <dbReference type="Proteomes" id="UP000218767"/>
    </source>
</evidence>
<evidence type="ECO:0000256" key="6">
    <source>
        <dbReference type="ARBA" id="ARBA00048348"/>
    </source>
</evidence>
<reference evidence="10" key="1">
    <citation type="submission" date="2017-08" db="EMBL/GenBank/DDBJ databases">
        <title>A dynamic microbial community with high functional redundancy inhabits the cold, oxic subseafloor aquifer.</title>
        <authorList>
            <person name="Tully B.J."/>
            <person name="Wheat C.G."/>
            <person name="Glazer B.T."/>
            <person name="Huber J.A."/>
        </authorList>
    </citation>
    <scope>NUCLEOTIDE SEQUENCE [LARGE SCALE GENOMIC DNA]</scope>
</reference>
<keyword evidence="3 7" id="KW-0479">Metal-binding</keyword>
<keyword evidence="4 7" id="KW-0862">Zinc</keyword>
<accession>A0A2A4XD81</accession>
<evidence type="ECO:0000256" key="4">
    <source>
        <dbReference type="ARBA" id="ARBA00022833"/>
    </source>
</evidence>
<evidence type="ECO:0000256" key="5">
    <source>
        <dbReference type="ARBA" id="ARBA00023239"/>
    </source>
</evidence>
<dbReference type="Proteomes" id="UP000218767">
    <property type="component" value="Unassembled WGS sequence"/>
</dbReference>
<organism evidence="9 10">
    <name type="scientific">SAR86 cluster bacterium</name>
    <dbReference type="NCBI Taxonomy" id="2030880"/>
    <lineage>
        <taxon>Bacteria</taxon>
        <taxon>Pseudomonadati</taxon>
        <taxon>Pseudomonadota</taxon>
        <taxon>Gammaproteobacteria</taxon>
        <taxon>SAR86 cluster</taxon>
    </lineage>
</organism>
<comment type="function">
    <text evidence="8">Reversible hydration of carbon dioxide.</text>
</comment>
<dbReference type="InterPro" id="IPR015892">
    <property type="entry name" value="Carbonic_anhydrase_CS"/>
</dbReference>
<evidence type="ECO:0000313" key="9">
    <source>
        <dbReference type="EMBL" id="PCI80573.1"/>
    </source>
</evidence>
<dbReference type="GO" id="GO:0015976">
    <property type="term" value="P:carbon utilization"/>
    <property type="evidence" value="ECO:0007669"/>
    <property type="project" value="InterPro"/>
</dbReference>
<dbReference type="GO" id="GO:0008270">
    <property type="term" value="F:zinc ion binding"/>
    <property type="evidence" value="ECO:0007669"/>
    <property type="project" value="UniProtKB-UniRule"/>
</dbReference>
<dbReference type="InterPro" id="IPR045066">
    <property type="entry name" value="Beta_CA_cladeB"/>
</dbReference>